<sequence>MKSKLKLKVGSTKTLFVQPKRRFRKRISLLKQVYLWSLTNKEQP</sequence>
<organism evidence="1 2">
    <name type="scientific">Vibrio cortegadensis</name>
    <dbReference type="NCBI Taxonomy" id="1328770"/>
    <lineage>
        <taxon>Bacteria</taxon>
        <taxon>Pseudomonadati</taxon>
        <taxon>Pseudomonadota</taxon>
        <taxon>Gammaproteobacteria</taxon>
        <taxon>Vibrionales</taxon>
        <taxon>Vibrionaceae</taxon>
        <taxon>Vibrio</taxon>
    </lineage>
</organism>
<proteinExistence type="predicted"/>
<gene>
    <name evidence="1" type="ORF">ACED38_06605</name>
</gene>
<reference evidence="1 2" key="1">
    <citation type="submission" date="2024-06" db="EMBL/GenBank/DDBJ databases">
        <authorList>
            <person name="Steensen K."/>
            <person name="Seneca J."/>
            <person name="Bartlau N."/>
            <person name="Yu A.X."/>
            <person name="Polz M.F."/>
        </authorList>
    </citation>
    <scope>NUCLEOTIDE SEQUENCE [LARGE SCALE GENOMIC DNA]</scope>
    <source>
        <strain evidence="1 2">FF146</strain>
    </source>
</reference>
<name>A0ABV4M4V6_9VIBR</name>
<keyword evidence="2" id="KW-1185">Reference proteome</keyword>
<protein>
    <submittedName>
        <fullName evidence="1">Uncharacterized protein</fullName>
    </submittedName>
</protein>
<evidence type="ECO:0000313" key="1">
    <source>
        <dbReference type="EMBL" id="MEZ8194558.1"/>
    </source>
</evidence>
<dbReference type="RefSeq" id="WP_276607066.1">
    <property type="nucleotide sequence ID" value="NZ_JBGOOT010000003.1"/>
</dbReference>
<evidence type="ECO:0000313" key="2">
    <source>
        <dbReference type="Proteomes" id="UP001569153"/>
    </source>
</evidence>
<comment type="caution">
    <text evidence="1">The sequence shown here is derived from an EMBL/GenBank/DDBJ whole genome shotgun (WGS) entry which is preliminary data.</text>
</comment>
<dbReference type="Proteomes" id="UP001569153">
    <property type="component" value="Unassembled WGS sequence"/>
</dbReference>
<accession>A0ABV4M4V6</accession>
<dbReference type="EMBL" id="JBGOOT010000003">
    <property type="protein sequence ID" value="MEZ8194558.1"/>
    <property type="molecule type" value="Genomic_DNA"/>
</dbReference>